<dbReference type="EMBL" id="ASPP01028507">
    <property type="protein sequence ID" value="ETO05126.1"/>
    <property type="molecule type" value="Genomic_DNA"/>
</dbReference>
<reference evidence="2 3" key="1">
    <citation type="journal article" date="2013" name="Curr. Biol.">
        <title>The Genome of the Foraminiferan Reticulomyxa filosa.</title>
        <authorList>
            <person name="Glockner G."/>
            <person name="Hulsmann N."/>
            <person name="Schleicher M."/>
            <person name="Noegel A.A."/>
            <person name="Eichinger L."/>
            <person name="Gallinger C."/>
            <person name="Pawlowski J."/>
            <person name="Sierra R."/>
            <person name="Euteneuer U."/>
            <person name="Pillet L."/>
            <person name="Moustafa A."/>
            <person name="Platzer M."/>
            <person name="Groth M."/>
            <person name="Szafranski K."/>
            <person name="Schliwa M."/>
        </authorList>
    </citation>
    <scope>NUCLEOTIDE SEQUENCE [LARGE SCALE GENOMIC DNA]</scope>
</reference>
<evidence type="ECO:0000256" key="1">
    <source>
        <dbReference type="SAM" id="MobiDB-lite"/>
    </source>
</evidence>
<sequence>MIKISDGENIEKWNDLKKIWSDRYGDEQSCSFVLNVVEKETEGGESDNEDSMKETAQRNTEEEDNKREDNSKKNNKSKDKKSESGNRVTDDNNNDDKKNEAVKKCLKMKVLVNMKVEIRIKLMCGLISLKIFKNTYKKCTL</sequence>
<gene>
    <name evidence="2" type="ORF">RFI_32270</name>
</gene>
<protein>
    <submittedName>
        <fullName evidence="2">Uncharacterized protein</fullName>
    </submittedName>
</protein>
<keyword evidence="3" id="KW-1185">Reference proteome</keyword>
<name>X6LUR1_RETFI</name>
<dbReference type="Proteomes" id="UP000023152">
    <property type="component" value="Unassembled WGS sequence"/>
</dbReference>
<evidence type="ECO:0000313" key="3">
    <source>
        <dbReference type="Proteomes" id="UP000023152"/>
    </source>
</evidence>
<feature type="compositionally biased region" description="Basic and acidic residues" evidence="1">
    <location>
        <begin position="50"/>
        <end position="99"/>
    </location>
</feature>
<dbReference type="AlphaFoldDB" id="X6LUR1"/>
<feature type="region of interest" description="Disordered" evidence="1">
    <location>
        <begin position="40"/>
        <end position="99"/>
    </location>
</feature>
<evidence type="ECO:0000313" key="2">
    <source>
        <dbReference type="EMBL" id="ETO05126.1"/>
    </source>
</evidence>
<proteinExistence type="predicted"/>
<comment type="caution">
    <text evidence="2">The sequence shown here is derived from an EMBL/GenBank/DDBJ whole genome shotgun (WGS) entry which is preliminary data.</text>
</comment>
<organism evidence="2 3">
    <name type="scientific">Reticulomyxa filosa</name>
    <dbReference type="NCBI Taxonomy" id="46433"/>
    <lineage>
        <taxon>Eukaryota</taxon>
        <taxon>Sar</taxon>
        <taxon>Rhizaria</taxon>
        <taxon>Retaria</taxon>
        <taxon>Foraminifera</taxon>
        <taxon>Monothalamids</taxon>
        <taxon>Reticulomyxidae</taxon>
        <taxon>Reticulomyxa</taxon>
    </lineage>
</organism>
<accession>X6LUR1</accession>